<protein>
    <submittedName>
        <fullName evidence="1">Uncharacterized protein</fullName>
    </submittedName>
</protein>
<dbReference type="eggNOG" id="ENOG502SU43">
    <property type="taxonomic scope" value="Eukaryota"/>
</dbReference>
<dbReference type="AlphaFoldDB" id="A0A067RVW5"/>
<evidence type="ECO:0000313" key="2">
    <source>
        <dbReference type="Proteomes" id="UP000027135"/>
    </source>
</evidence>
<dbReference type="PANTHER" id="PTHR46114:SF1">
    <property type="entry name" value="ZAD DOMAIN-CONTAINING PROTEIN"/>
    <property type="match status" value="1"/>
</dbReference>
<keyword evidence="2" id="KW-1185">Reference proteome</keyword>
<gene>
    <name evidence="1" type="ORF">L798_07957</name>
</gene>
<reference evidence="1 2" key="1">
    <citation type="journal article" date="2014" name="Nat. Commun.">
        <title>Molecular traces of alternative social organization in a termite genome.</title>
        <authorList>
            <person name="Terrapon N."/>
            <person name="Li C."/>
            <person name="Robertson H.M."/>
            <person name="Ji L."/>
            <person name="Meng X."/>
            <person name="Booth W."/>
            <person name="Chen Z."/>
            <person name="Childers C.P."/>
            <person name="Glastad K.M."/>
            <person name="Gokhale K."/>
            <person name="Gowin J."/>
            <person name="Gronenberg W."/>
            <person name="Hermansen R.A."/>
            <person name="Hu H."/>
            <person name="Hunt B.G."/>
            <person name="Huylmans A.K."/>
            <person name="Khalil S.M."/>
            <person name="Mitchell R.D."/>
            <person name="Munoz-Torres M.C."/>
            <person name="Mustard J.A."/>
            <person name="Pan H."/>
            <person name="Reese J.T."/>
            <person name="Scharf M.E."/>
            <person name="Sun F."/>
            <person name="Vogel H."/>
            <person name="Xiao J."/>
            <person name="Yang W."/>
            <person name="Yang Z."/>
            <person name="Yang Z."/>
            <person name="Zhou J."/>
            <person name="Zhu J."/>
            <person name="Brent C.S."/>
            <person name="Elsik C.G."/>
            <person name="Goodisman M.A."/>
            <person name="Liberles D.A."/>
            <person name="Roe R.M."/>
            <person name="Vargo E.L."/>
            <person name="Vilcinskas A."/>
            <person name="Wang J."/>
            <person name="Bornberg-Bauer E."/>
            <person name="Korb J."/>
            <person name="Zhang G."/>
            <person name="Liebig J."/>
        </authorList>
    </citation>
    <scope>NUCLEOTIDE SEQUENCE [LARGE SCALE GENOMIC DNA]</scope>
    <source>
        <tissue evidence="1">Whole organism</tissue>
    </source>
</reference>
<evidence type="ECO:0000313" key="1">
    <source>
        <dbReference type="EMBL" id="KDR24014.1"/>
    </source>
</evidence>
<feature type="non-terminal residue" evidence="1">
    <location>
        <position position="60"/>
    </location>
</feature>
<dbReference type="EMBL" id="KK852432">
    <property type="protein sequence ID" value="KDR24014.1"/>
    <property type="molecule type" value="Genomic_DNA"/>
</dbReference>
<dbReference type="InParanoid" id="A0A067RVW5"/>
<organism evidence="1 2">
    <name type="scientific">Zootermopsis nevadensis</name>
    <name type="common">Dampwood termite</name>
    <dbReference type="NCBI Taxonomy" id="136037"/>
    <lineage>
        <taxon>Eukaryota</taxon>
        <taxon>Metazoa</taxon>
        <taxon>Ecdysozoa</taxon>
        <taxon>Arthropoda</taxon>
        <taxon>Hexapoda</taxon>
        <taxon>Insecta</taxon>
        <taxon>Pterygota</taxon>
        <taxon>Neoptera</taxon>
        <taxon>Polyneoptera</taxon>
        <taxon>Dictyoptera</taxon>
        <taxon>Blattodea</taxon>
        <taxon>Blattoidea</taxon>
        <taxon>Termitoidae</taxon>
        <taxon>Termopsidae</taxon>
        <taxon>Zootermopsis</taxon>
    </lineage>
</organism>
<accession>A0A067RVW5</accession>
<dbReference type="Proteomes" id="UP000027135">
    <property type="component" value="Unassembled WGS sequence"/>
</dbReference>
<proteinExistence type="predicted"/>
<dbReference type="OMA" id="HEDIRTM"/>
<name>A0A067RVW5_ZOONE</name>
<dbReference type="PANTHER" id="PTHR46114">
    <property type="entry name" value="APPLE DOMAIN-CONTAINING PROTEIN"/>
    <property type="match status" value="1"/>
</dbReference>
<sequence length="60" mass="7348">MSLKIHFLHSHLDFFPRNLGDVSDEQGKRFHEDIRTMEEQYQGRWDPAMMGDYCWFLQKE</sequence>